<sequence length="102" mass="10662">MIANLGQIAIVLVLLSLGSGITRGTAELISNHRIGTAVEAIVFAMLVMAATTAVVLVADTFLCAAVGIFWVVGFVCVSSTARDLMSTGQTGRREAIGRDPRR</sequence>
<evidence type="ECO:0000313" key="4">
    <source>
        <dbReference type="Proteomes" id="UP000807785"/>
    </source>
</evidence>
<organism evidence="3 4">
    <name type="scientific">Candidatus Methylophosphatis roskildensis</name>
    <dbReference type="NCBI Taxonomy" id="2899263"/>
    <lineage>
        <taxon>Bacteria</taxon>
        <taxon>Pseudomonadati</taxon>
        <taxon>Pseudomonadota</taxon>
        <taxon>Betaproteobacteria</taxon>
        <taxon>Nitrosomonadales</taxon>
        <taxon>Sterolibacteriaceae</taxon>
        <taxon>Candidatus Methylophosphatis</taxon>
    </lineage>
</organism>
<proteinExistence type="predicted"/>
<dbReference type="Proteomes" id="UP000807785">
    <property type="component" value="Unassembled WGS sequence"/>
</dbReference>
<feature type="region of interest" description="Disordered" evidence="1">
    <location>
        <begin position="83"/>
        <end position="102"/>
    </location>
</feature>
<feature type="compositionally biased region" description="Basic and acidic residues" evidence="1">
    <location>
        <begin position="91"/>
        <end position="102"/>
    </location>
</feature>
<evidence type="ECO:0000256" key="2">
    <source>
        <dbReference type="SAM" id="Phobius"/>
    </source>
</evidence>
<gene>
    <name evidence="3" type="ORF">IPH26_08820</name>
</gene>
<reference evidence="3" key="1">
    <citation type="submission" date="2020-10" db="EMBL/GenBank/DDBJ databases">
        <title>Connecting structure to function with the recovery of over 1000 high-quality activated sludge metagenome-assembled genomes encoding full-length rRNA genes using long-read sequencing.</title>
        <authorList>
            <person name="Singleton C.M."/>
            <person name="Petriglieri F."/>
            <person name="Kristensen J.M."/>
            <person name="Kirkegaard R.H."/>
            <person name="Michaelsen T.Y."/>
            <person name="Andersen M.H."/>
            <person name="Karst S.M."/>
            <person name="Dueholm M.S."/>
            <person name="Nielsen P.H."/>
            <person name="Albertsen M."/>
        </authorList>
    </citation>
    <scope>NUCLEOTIDE SEQUENCE</scope>
    <source>
        <strain evidence="3">Bjer_18-Q3-R1-45_BAT3C.347</strain>
    </source>
</reference>
<evidence type="ECO:0000313" key="3">
    <source>
        <dbReference type="EMBL" id="MBK6973032.1"/>
    </source>
</evidence>
<comment type="caution">
    <text evidence="3">The sequence shown here is derived from an EMBL/GenBank/DDBJ whole genome shotgun (WGS) entry which is preliminary data.</text>
</comment>
<name>A0A9D7E3F8_9PROT</name>
<evidence type="ECO:0000256" key="1">
    <source>
        <dbReference type="SAM" id="MobiDB-lite"/>
    </source>
</evidence>
<keyword evidence="2" id="KW-1133">Transmembrane helix</keyword>
<keyword evidence="2" id="KW-0812">Transmembrane</keyword>
<dbReference type="EMBL" id="JADJEV010000003">
    <property type="protein sequence ID" value="MBK6973032.1"/>
    <property type="molecule type" value="Genomic_DNA"/>
</dbReference>
<keyword evidence="2" id="KW-0472">Membrane</keyword>
<feature type="transmembrane region" description="Helical" evidence="2">
    <location>
        <begin position="42"/>
        <end position="75"/>
    </location>
</feature>
<dbReference type="AlphaFoldDB" id="A0A9D7E3F8"/>
<protein>
    <submittedName>
        <fullName evidence="3">Uncharacterized protein</fullName>
    </submittedName>
</protein>
<accession>A0A9D7E3F8</accession>